<dbReference type="PANTHER" id="PTHR31143">
    <property type="match status" value="1"/>
</dbReference>
<dbReference type="Proteomes" id="UP000285456">
    <property type="component" value="Unassembled WGS sequence"/>
</dbReference>
<feature type="domain" description="N-acetyltransferase" evidence="1">
    <location>
        <begin position="135"/>
        <end position="262"/>
    </location>
</feature>
<evidence type="ECO:0000313" key="3">
    <source>
        <dbReference type="Proteomes" id="UP000285456"/>
    </source>
</evidence>
<dbReference type="GO" id="GO:0016747">
    <property type="term" value="F:acyltransferase activity, transferring groups other than amino-acyl groups"/>
    <property type="evidence" value="ECO:0007669"/>
    <property type="project" value="InterPro"/>
</dbReference>
<keyword evidence="2" id="KW-0808">Transferase</keyword>
<comment type="caution">
    <text evidence="2">The sequence shown here is derived from an EMBL/GenBank/DDBJ whole genome shotgun (WGS) entry which is preliminary data.</text>
</comment>
<gene>
    <name evidence="2" type="ORF">D1B32_22860</name>
</gene>
<proteinExistence type="predicted"/>
<dbReference type="Gene3D" id="3.40.630.30">
    <property type="match status" value="1"/>
</dbReference>
<dbReference type="PROSITE" id="PS51186">
    <property type="entry name" value="GNAT"/>
    <property type="match status" value="1"/>
</dbReference>
<dbReference type="OrthoDB" id="7054616at2"/>
<dbReference type="SUPFAM" id="SSF55729">
    <property type="entry name" value="Acyl-CoA N-acyltransferases (Nat)"/>
    <property type="match status" value="1"/>
</dbReference>
<dbReference type="PANTHER" id="PTHR31143:SF2">
    <property type="entry name" value="FR47-LIKE DOMAIN-CONTAINING PROTEIN-RELATED"/>
    <property type="match status" value="1"/>
</dbReference>
<sequence>MKVLKETEYHRVLPVLIENSRRCPTFAYSVAENIIPGIVYADDQIQPRTVLIGTRNGVYFFAGNECNPTFNDAFFALYKQHTRESARFTLFSATGNWDRVIYNLLKEEIIQMKRSSFEYNPRNYPVKKKQLLSGFTIREISQKTIEMSSSFNESYYDQYWNGIPNFLKYGFGFCVINNDREVVSECTSIFTSQSFVEIDIVTQSQYTGKSFAFILGMSFIDKCLEKRLTPRWDCDVENISSIKLAAKLGFVNPVEYSIFVRK</sequence>
<reference evidence="2 3" key="1">
    <citation type="journal article" date="2007" name="Int. J. Syst. Evol. Microbiol.">
        <title>Oceanobacillus profundus sp. nov., isolated from a deep-sea sediment core.</title>
        <authorList>
            <person name="Kim Y.G."/>
            <person name="Choi D.H."/>
            <person name="Hyun S."/>
            <person name="Cho B.C."/>
        </authorList>
    </citation>
    <scope>NUCLEOTIDE SEQUENCE [LARGE SCALE GENOMIC DNA]</scope>
    <source>
        <strain evidence="2 3">DSM 18246</strain>
    </source>
</reference>
<dbReference type="EMBL" id="QWEH01000030">
    <property type="protein sequence ID" value="RHW29314.1"/>
    <property type="molecule type" value="Genomic_DNA"/>
</dbReference>
<dbReference type="InterPro" id="IPR016181">
    <property type="entry name" value="Acyl_CoA_acyltransferase"/>
</dbReference>
<protein>
    <submittedName>
        <fullName evidence="2">GNAT family N-acetyltransferase</fullName>
    </submittedName>
</protein>
<evidence type="ECO:0000313" key="2">
    <source>
        <dbReference type="EMBL" id="RHW29314.1"/>
    </source>
</evidence>
<name>A0A417Y9W2_9BACI</name>
<organism evidence="2 3">
    <name type="scientific">Oceanobacillus profundus</name>
    <dbReference type="NCBI Taxonomy" id="372463"/>
    <lineage>
        <taxon>Bacteria</taxon>
        <taxon>Bacillati</taxon>
        <taxon>Bacillota</taxon>
        <taxon>Bacilli</taxon>
        <taxon>Bacillales</taxon>
        <taxon>Bacillaceae</taxon>
        <taxon>Oceanobacillus</taxon>
    </lineage>
</organism>
<dbReference type="InterPro" id="IPR000182">
    <property type="entry name" value="GNAT_dom"/>
</dbReference>
<dbReference type="RefSeq" id="WP_095312791.1">
    <property type="nucleotide sequence ID" value="NZ_JAMAWL010000003.1"/>
</dbReference>
<dbReference type="InterPro" id="IPR027365">
    <property type="entry name" value="GNAT_acetyltra_YdfB-like"/>
</dbReference>
<dbReference type="AlphaFoldDB" id="A0A417Y9W2"/>
<dbReference type="Pfam" id="PF12746">
    <property type="entry name" value="GNAT_acetyltran"/>
    <property type="match status" value="1"/>
</dbReference>
<evidence type="ECO:0000259" key="1">
    <source>
        <dbReference type="PROSITE" id="PS51186"/>
    </source>
</evidence>
<keyword evidence="3" id="KW-1185">Reference proteome</keyword>
<accession>A0A417Y9W2</accession>